<reference evidence="3" key="1">
    <citation type="journal article" date="2015" name="Int. J. Syst. Evol. Microbiol.">
        <title>Rhizobium oryzicola sp. nov., potential plant-growth-promoting endophytic bacteria isolated from rice roots.</title>
        <authorList>
            <person name="Zhang X.X."/>
            <person name="Gao J.S."/>
            <person name="Cao Y.H."/>
            <person name="Sheirdil R.A."/>
            <person name="Wang X.C."/>
            <person name="Zhang L."/>
        </authorList>
    </citation>
    <scope>NUCLEOTIDE SEQUENCE</scope>
    <source>
        <strain evidence="3">05753</strain>
    </source>
</reference>
<evidence type="ECO:0000259" key="2">
    <source>
        <dbReference type="Pfam" id="PF01757"/>
    </source>
</evidence>
<organism evidence="3 4">
    <name type="scientific">Rhizobium oryzicola</name>
    <dbReference type="NCBI Taxonomy" id="1232668"/>
    <lineage>
        <taxon>Bacteria</taxon>
        <taxon>Pseudomonadati</taxon>
        <taxon>Pseudomonadota</taxon>
        <taxon>Alphaproteobacteria</taxon>
        <taxon>Hyphomicrobiales</taxon>
        <taxon>Rhizobiaceae</taxon>
        <taxon>Rhizobium/Agrobacterium group</taxon>
        <taxon>Rhizobium</taxon>
    </lineage>
</organism>
<feature type="transmembrane region" description="Helical" evidence="1">
    <location>
        <begin position="139"/>
        <end position="159"/>
    </location>
</feature>
<feature type="domain" description="Acyltransferase 3" evidence="2">
    <location>
        <begin position="8"/>
        <end position="337"/>
    </location>
</feature>
<feature type="transmembrane region" description="Helical" evidence="1">
    <location>
        <begin position="12"/>
        <end position="33"/>
    </location>
</feature>
<keyword evidence="4" id="KW-1185">Reference proteome</keyword>
<evidence type="ECO:0000313" key="3">
    <source>
        <dbReference type="EMBL" id="MDO1580468.1"/>
    </source>
</evidence>
<keyword evidence="1" id="KW-0472">Membrane</keyword>
<feature type="transmembrane region" description="Helical" evidence="1">
    <location>
        <begin position="259"/>
        <end position="278"/>
    </location>
</feature>
<evidence type="ECO:0000256" key="1">
    <source>
        <dbReference type="SAM" id="Phobius"/>
    </source>
</evidence>
<dbReference type="InterPro" id="IPR050879">
    <property type="entry name" value="Acyltransferase_3"/>
</dbReference>
<reference evidence="3" key="2">
    <citation type="submission" date="2023-07" db="EMBL/GenBank/DDBJ databases">
        <authorList>
            <person name="Sun H."/>
        </authorList>
    </citation>
    <scope>NUCLEOTIDE SEQUENCE</scope>
    <source>
        <strain evidence="3">05753</strain>
    </source>
</reference>
<evidence type="ECO:0000313" key="4">
    <source>
        <dbReference type="Proteomes" id="UP001169006"/>
    </source>
</evidence>
<dbReference type="Pfam" id="PF01757">
    <property type="entry name" value="Acyl_transf_3"/>
    <property type="match status" value="1"/>
</dbReference>
<proteinExistence type="predicted"/>
<protein>
    <submittedName>
        <fullName evidence="3">Acyltransferase</fullName>
        <ecNumber evidence="3">2.3.-.-</ecNumber>
    </submittedName>
</protein>
<feature type="transmembrane region" description="Helical" evidence="1">
    <location>
        <begin position="222"/>
        <end position="247"/>
    </location>
</feature>
<dbReference type="RefSeq" id="WP_302074636.1">
    <property type="nucleotide sequence ID" value="NZ_JAUKWQ010000001.1"/>
</dbReference>
<keyword evidence="1" id="KW-0812">Transmembrane</keyword>
<accession>A0ABT8SPL9</accession>
<feature type="transmembrane region" description="Helical" evidence="1">
    <location>
        <begin position="166"/>
        <end position="184"/>
    </location>
</feature>
<dbReference type="InterPro" id="IPR002656">
    <property type="entry name" value="Acyl_transf_3_dom"/>
</dbReference>
<dbReference type="EC" id="2.3.-.-" evidence="3"/>
<feature type="transmembrane region" description="Helical" evidence="1">
    <location>
        <begin position="290"/>
        <end position="308"/>
    </location>
</feature>
<feature type="transmembrane region" description="Helical" evidence="1">
    <location>
        <begin position="93"/>
        <end position="111"/>
    </location>
</feature>
<comment type="caution">
    <text evidence="3">The sequence shown here is derived from an EMBL/GenBank/DDBJ whole genome shotgun (WGS) entry which is preliminary data.</text>
</comment>
<keyword evidence="3" id="KW-0808">Transferase</keyword>
<feature type="transmembrane region" description="Helical" evidence="1">
    <location>
        <begin position="190"/>
        <end position="210"/>
    </location>
</feature>
<gene>
    <name evidence="3" type="ORF">Q2T52_00005</name>
</gene>
<feature type="transmembrane region" description="Helical" evidence="1">
    <location>
        <begin position="53"/>
        <end position="73"/>
    </location>
</feature>
<dbReference type="PANTHER" id="PTHR23028">
    <property type="entry name" value="ACETYLTRANSFERASE"/>
    <property type="match status" value="1"/>
</dbReference>
<dbReference type="EMBL" id="JAUKWQ010000001">
    <property type="protein sequence ID" value="MDO1580468.1"/>
    <property type="molecule type" value="Genomic_DNA"/>
</dbReference>
<keyword evidence="1" id="KW-1133">Transmembrane helix</keyword>
<sequence>MEKTGRFDSVDALRAVAAFLVIWLHVSEVFSTVTTPARASTSLLYSLPERFDTGRIGVLIFFLVSGFVIPAGLRGETAPTARIFLIRRFFRLYPLYWISIPLSILTMWWPFDRSVESATLMVNLTMLQAVFCEPDISGLYWTLRVELYFYAICLGLFLLRCLDREITLVIAGVVIVPTLALIHLANGDRIGLSIWTQDAAFISIMFLGSLSRRYVDGRLSRAGQFVLAAIVLFYCAGFPCLLAYVYATRDTVHPDIVKILGSYALAVGVFAIALKLNLKSRLLSWLGKISYSLYLMHPIAFYTLYWLVARTGDAHWLRQLHISVYLFASFAATIALSAITYRFVEAPMMALAVKLTPRRQMVRGIA</sequence>
<dbReference type="GO" id="GO:0016746">
    <property type="term" value="F:acyltransferase activity"/>
    <property type="evidence" value="ECO:0007669"/>
    <property type="project" value="UniProtKB-KW"/>
</dbReference>
<feature type="transmembrane region" description="Helical" evidence="1">
    <location>
        <begin position="320"/>
        <end position="344"/>
    </location>
</feature>
<dbReference type="PANTHER" id="PTHR23028:SF53">
    <property type="entry name" value="ACYL_TRANSF_3 DOMAIN-CONTAINING PROTEIN"/>
    <property type="match status" value="1"/>
</dbReference>
<name>A0ABT8SPL9_9HYPH</name>
<keyword evidence="3" id="KW-0012">Acyltransferase</keyword>
<dbReference type="Proteomes" id="UP001169006">
    <property type="component" value="Unassembled WGS sequence"/>
</dbReference>